<dbReference type="GO" id="GO:0004535">
    <property type="term" value="F:poly(A)-specific ribonuclease activity"/>
    <property type="evidence" value="ECO:0007669"/>
    <property type="project" value="InterPro"/>
</dbReference>
<name>A0AAN9QW27_CANGL</name>
<reference evidence="1 2" key="1">
    <citation type="submission" date="2024-01" db="EMBL/GenBank/DDBJ databases">
        <title>The genomes of 5 underutilized Papilionoideae crops provide insights into root nodulation and disease resistanc.</title>
        <authorList>
            <person name="Jiang F."/>
        </authorList>
    </citation>
    <scope>NUCLEOTIDE SEQUENCE [LARGE SCALE GENOMIC DNA]</scope>
    <source>
        <strain evidence="1">LVBAO_FW01</strain>
        <tissue evidence="1">Leaves</tissue>
    </source>
</reference>
<organism evidence="1 2">
    <name type="scientific">Canavalia gladiata</name>
    <name type="common">Sword bean</name>
    <name type="synonym">Dolichos gladiatus</name>
    <dbReference type="NCBI Taxonomy" id="3824"/>
    <lineage>
        <taxon>Eukaryota</taxon>
        <taxon>Viridiplantae</taxon>
        <taxon>Streptophyta</taxon>
        <taxon>Embryophyta</taxon>
        <taxon>Tracheophyta</taxon>
        <taxon>Spermatophyta</taxon>
        <taxon>Magnoliopsida</taxon>
        <taxon>eudicotyledons</taxon>
        <taxon>Gunneridae</taxon>
        <taxon>Pentapetalae</taxon>
        <taxon>rosids</taxon>
        <taxon>fabids</taxon>
        <taxon>Fabales</taxon>
        <taxon>Fabaceae</taxon>
        <taxon>Papilionoideae</taxon>
        <taxon>50 kb inversion clade</taxon>
        <taxon>NPAAA clade</taxon>
        <taxon>indigoferoid/millettioid clade</taxon>
        <taxon>Phaseoleae</taxon>
        <taxon>Canavalia</taxon>
    </lineage>
</organism>
<accession>A0AAN9QW27</accession>
<comment type="caution">
    <text evidence="1">The sequence shown here is derived from an EMBL/GenBank/DDBJ whole genome shotgun (WGS) entry which is preliminary data.</text>
</comment>
<dbReference type="Gene3D" id="3.30.420.10">
    <property type="entry name" value="Ribonuclease H-like superfamily/Ribonuclease H"/>
    <property type="match status" value="1"/>
</dbReference>
<sequence length="123" mass="14767">MVVTHGCGCIVMHRCNFEIWNLEFELISSIIKLHNMISMETEFSWHCCSLYTWSHVIRTPDQFRWEFNFRNFYVTRDPHVPESIELLRGQDIDFEKNCKNEIDRVHFAELMKFSGLLFNDVVC</sequence>
<dbReference type="GO" id="GO:0030014">
    <property type="term" value="C:CCR4-NOT complex"/>
    <property type="evidence" value="ECO:0007669"/>
    <property type="project" value="InterPro"/>
</dbReference>
<evidence type="ECO:0000313" key="1">
    <source>
        <dbReference type="EMBL" id="KAK7345273.1"/>
    </source>
</evidence>
<evidence type="ECO:0000313" key="2">
    <source>
        <dbReference type="Proteomes" id="UP001367508"/>
    </source>
</evidence>
<protein>
    <submittedName>
        <fullName evidence="1">Uncharacterized protein</fullName>
    </submittedName>
</protein>
<dbReference type="PANTHER" id="PTHR10797">
    <property type="entry name" value="CCR4-NOT TRANSCRIPTION COMPLEX SUBUNIT"/>
    <property type="match status" value="1"/>
</dbReference>
<dbReference type="GO" id="GO:0003676">
    <property type="term" value="F:nucleic acid binding"/>
    <property type="evidence" value="ECO:0007669"/>
    <property type="project" value="InterPro"/>
</dbReference>
<keyword evidence="2" id="KW-1185">Reference proteome</keyword>
<gene>
    <name evidence="1" type="ORF">VNO77_15871</name>
</gene>
<dbReference type="AlphaFoldDB" id="A0AAN9QW27"/>
<dbReference type="Proteomes" id="UP001367508">
    <property type="component" value="Unassembled WGS sequence"/>
</dbReference>
<dbReference type="SUPFAM" id="SSF53098">
    <property type="entry name" value="Ribonuclease H-like"/>
    <property type="match status" value="1"/>
</dbReference>
<dbReference type="InterPro" id="IPR012337">
    <property type="entry name" value="RNaseH-like_sf"/>
</dbReference>
<proteinExistence type="predicted"/>
<dbReference type="EMBL" id="JAYMYQ010000003">
    <property type="protein sequence ID" value="KAK7345273.1"/>
    <property type="molecule type" value="Genomic_DNA"/>
</dbReference>
<dbReference type="InterPro" id="IPR036397">
    <property type="entry name" value="RNaseH_sf"/>
</dbReference>
<dbReference type="InterPro" id="IPR039637">
    <property type="entry name" value="CNOT7/CNOT8/Pop2"/>
</dbReference>